<comment type="caution">
    <text evidence="2">The sequence shown here is derived from an EMBL/GenBank/DDBJ whole genome shotgun (WGS) entry which is preliminary data.</text>
</comment>
<keyword evidence="1" id="KW-0812">Transmembrane</keyword>
<reference evidence="3" key="1">
    <citation type="submission" date="2024-06" db="EMBL/GenBank/DDBJ databases">
        <title>Multi-omics analyses provide insights into the biosynthesis of the anticancer antibiotic pleurotin in Hohenbuehelia grisea.</title>
        <authorList>
            <person name="Weaver J.A."/>
            <person name="Alberti F."/>
        </authorList>
    </citation>
    <scope>NUCLEOTIDE SEQUENCE [LARGE SCALE GENOMIC DNA]</scope>
    <source>
        <strain evidence="3">T-177</strain>
    </source>
</reference>
<keyword evidence="1" id="KW-1133">Transmembrane helix</keyword>
<dbReference type="EMBL" id="JASNQZ010000012">
    <property type="protein sequence ID" value="KAL0950020.1"/>
    <property type="molecule type" value="Genomic_DNA"/>
</dbReference>
<name>A0ABR3J4H5_9AGAR</name>
<keyword evidence="3" id="KW-1185">Reference proteome</keyword>
<gene>
    <name evidence="2" type="ORF">HGRIS_010028</name>
</gene>
<protein>
    <submittedName>
        <fullName evidence="2">Uncharacterized protein</fullName>
    </submittedName>
</protein>
<evidence type="ECO:0000256" key="1">
    <source>
        <dbReference type="SAM" id="Phobius"/>
    </source>
</evidence>
<dbReference type="Proteomes" id="UP001556367">
    <property type="component" value="Unassembled WGS sequence"/>
</dbReference>
<accession>A0ABR3J4H5</accession>
<proteinExistence type="predicted"/>
<organism evidence="2 3">
    <name type="scientific">Hohenbuehelia grisea</name>
    <dbReference type="NCBI Taxonomy" id="104357"/>
    <lineage>
        <taxon>Eukaryota</taxon>
        <taxon>Fungi</taxon>
        <taxon>Dikarya</taxon>
        <taxon>Basidiomycota</taxon>
        <taxon>Agaricomycotina</taxon>
        <taxon>Agaricomycetes</taxon>
        <taxon>Agaricomycetidae</taxon>
        <taxon>Agaricales</taxon>
        <taxon>Pleurotineae</taxon>
        <taxon>Pleurotaceae</taxon>
        <taxon>Hohenbuehelia</taxon>
    </lineage>
</organism>
<feature type="transmembrane region" description="Helical" evidence="1">
    <location>
        <begin position="83"/>
        <end position="102"/>
    </location>
</feature>
<sequence length="116" mass="13006">MSSSKRAVAVTCVGEWAWWITKRPCDVVVLDTLGSGNHPLSFPTLTRQPYRAAFTHPGAVQQSISSHSLPSARLSFPLHHFRFSFPWSIIFIFFFFFFASAGPPSLPTHNLSQPSR</sequence>
<keyword evidence="1" id="KW-0472">Membrane</keyword>
<evidence type="ECO:0000313" key="3">
    <source>
        <dbReference type="Proteomes" id="UP001556367"/>
    </source>
</evidence>
<evidence type="ECO:0000313" key="2">
    <source>
        <dbReference type="EMBL" id="KAL0950020.1"/>
    </source>
</evidence>